<dbReference type="Pfam" id="PF06963">
    <property type="entry name" value="FPN1"/>
    <property type="match status" value="1"/>
</dbReference>
<dbReference type="OrthoDB" id="648861at2759"/>
<dbReference type="InterPro" id="IPR009716">
    <property type="entry name" value="Ferroportin-1"/>
</dbReference>
<keyword evidence="2 6" id="KW-0813">Transport</keyword>
<keyword evidence="3 6" id="KW-0812">Transmembrane</keyword>
<evidence type="ECO:0000256" key="6">
    <source>
        <dbReference type="RuleBase" id="RU365065"/>
    </source>
</evidence>
<comment type="subcellular location">
    <subcellularLocation>
        <location evidence="1 6">Membrane</location>
        <topology evidence="1 6">Multi-pass membrane protein</topology>
    </subcellularLocation>
</comment>
<dbReference type="Proteomes" id="UP000054350">
    <property type="component" value="Unassembled WGS sequence"/>
</dbReference>
<accession>A0A0L0SSN1</accession>
<name>A0A0L0SSN1_ALLM3</name>
<feature type="transmembrane region" description="Helical" evidence="6">
    <location>
        <begin position="38"/>
        <end position="59"/>
    </location>
</feature>
<reference evidence="7 8" key="1">
    <citation type="submission" date="2009-11" db="EMBL/GenBank/DDBJ databases">
        <title>Annotation of Allomyces macrogynus ATCC 38327.</title>
        <authorList>
            <consortium name="The Broad Institute Genome Sequencing Platform"/>
            <person name="Russ C."/>
            <person name="Cuomo C."/>
            <person name="Burger G."/>
            <person name="Gray M.W."/>
            <person name="Holland P.W.H."/>
            <person name="King N."/>
            <person name="Lang F.B.F."/>
            <person name="Roger A.J."/>
            <person name="Ruiz-Trillo I."/>
            <person name="Young S.K."/>
            <person name="Zeng Q."/>
            <person name="Gargeya S."/>
            <person name="Fitzgerald M."/>
            <person name="Haas B."/>
            <person name="Abouelleil A."/>
            <person name="Alvarado L."/>
            <person name="Arachchi H.M."/>
            <person name="Berlin A."/>
            <person name="Chapman S.B."/>
            <person name="Gearin G."/>
            <person name="Goldberg J."/>
            <person name="Griggs A."/>
            <person name="Gujja S."/>
            <person name="Hansen M."/>
            <person name="Heiman D."/>
            <person name="Howarth C."/>
            <person name="Larimer J."/>
            <person name="Lui A."/>
            <person name="MacDonald P.J.P."/>
            <person name="McCowen C."/>
            <person name="Montmayeur A."/>
            <person name="Murphy C."/>
            <person name="Neiman D."/>
            <person name="Pearson M."/>
            <person name="Priest M."/>
            <person name="Roberts A."/>
            <person name="Saif S."/>
            <person name="Shea T."/>
            <person name="Sisk P."/>
            <person name="Stolte C."/>
            <person name="Sykes S."/>
            <person name="Wortman J."/>
            <person name="Nusbaum C."/>
            <person name="Birren B."/>
        </authorList>
    </citation>
    <scope>NUCLEOTIDE SEQUENCE [LARGE SCALE GENOMIC DNA]</scope>
    <source>
        <strain evidence="7 8">ATCC 38327</strain>
    </source>
</reference>
<dbReference type="VEuPathDB" id="FungiDB:AMAG_19181"/>
<organism evidence="7 8">
    <name type="scientific">Allomyces macrogynus (strain ATCC 38327)</name>
    <name type="common">Allomyces javanicus var. macrogynus</name>
    <dbReference type="NCBI Taxonomy" id="578462"/>
    <lineage>
        <taxon>Eukaryota</taxon>
        <taxon>Fungi</taxon>
        <taxon>Fungi incertae sedis</taxon>
        <taxon>Blastocladiomycota</taxon>
        <taxon>Blastocladiomycetes</taxon>
        <taxon>Blastocladiales</taxon>
        <taxon>Blastocladiaceae</taxon>
        <taxon>Allomyces</taxon>
    </lineage>
</organism>
<gene>
    <name evidence="7" type="ORF">AMAG_19181</name>
</gene>
<evidence type="ECO:0000256" key="1">
    <source>
        <dbReference type="ARBA" id="ARBA00004141"/>
    </source>
</evidence>
<dbReference type="PANTHER" id="PTHR11660:SF57">
    <property type="entry name" value="SOLUTE CARRIER FAMILY 40 MEMBER"/>
    <property type="match status" value="1"/>
</dbReference>
<evidence type="ECO:0000256" key="4">
    <source>
        <dbReference type="ARBA" id="ARBA00022989"/>
    </source>
</evidence>
<sequence length="116" mass="12908">MTNHVLLYTNAWIRRIDLLSKMLVPLAMAAITTGFKPLIATLALSGFAFVDMVLELILFMHVRKHHPRLLQPKDLPTSDSDTDPDHHIAGAELTSPVLVYLRHPVLLASLAMAALY</sequence>
<evidence type="ECO:0000313" key="7">
    <source>
        <dbReference type="EMBL" id="KNE65568.1"/>
    </source>
</evidence>
<evidence type="ECO:0000313" key="8">
    <source>
        <dbReference type="Proteomes" id="UP000054350"/>
    </source>
</evidence>
<dbReference type="GO" id="GO:0016020">
    <property type="term" value="C:membrane"/>
    <property type="evidence" value="ECO:0007669"/>
    <property type="project" value="UniProtKB-SubCell"/>
</dbReference>
<evidence type="ECO:0000256" key="2">
    <source>
        <dbReference type="ARBA" id="ARBA00022448"/>
    </source>
</evidence>
<evidence type="ECO:0000256" key="5">
    <source>
        <dbReference type="ARBA" id="ARBA00023136"/>
    </source>
</evidence>
<comment type="caution">
    <text evidence="6">Lacks conserved residue(s) required for the propagation of feature annotation.</text>
</comment>
<keyword evidence="4 6" id="KW-1133">Transmembrane helix</keyword>
<keyword evidence="6" id="KW-0406">Ion transport</keyword>
<evidence type="ECO:0000256" key="3">
    <source>
        <dbReference type="ARBA" id="ARBA00022692"/>
    </source>
</evidence>
<dbReference type="AlphaFoldDB" id="A0A0L0SSN1"/>
<dbReference type="GO" id="GO:0005381">
    <property type="term" value="F:iron ion transmembrane transporter activity"/>
    <property type="evidence" value="ECO:0007669"/>
    <property type="project" value="UniProtKB-UniRule"/>
</dbReference>
<comment type="similarity">
    <text evidence="6">Belongs to the ferroportin (FP) (TC 2.A.100) family. SLC40A subfamily.</text>
</comment>
<protein>
    <recommendedName>
        <fullName evidence="6">Solute carrier family 40 member</fullName>
    </recommendedName>
</protein>
<comment type="function">
    <text evidence="6">May be involved in iron transport and iron homeostasis.</text>
</comment>
<dbReference type="PANTHER" id="PTHR11660">
    <property type="entry name" value="SOLUTE CARRIER FAMILY 40 MEMBER"/>
    <property type="match status" value="1"/>
</dbReference>
<dbReference type="EMBL" id="GG745348">
    <property type="protein sequence ID" value="KNE65568.1"/>
    <property type="molecule type" value="Genomic_DNA"/>
</dbReference>
<proteinExistence type="inferred from homology"/>
<keyword evidence="8" id="KW-1185">Reference proteome</keyword>
<keyword evidence="5 6" id="KW-0472">Membrane</keyword>
<reference evidence="8" key="2">
    <citation type="submission" date="2009-11" db="EMBL/GenBank/DDBJ databases">
        <title>The Genome Sequence of Allomyces macrogynus strain ATCC 38327.</title>
        <authorList>
            <consortium name="The Broad Institute Genome Sequencing Platform"/>
            <person name="Russ C."/>
            <person name="Cuomo C."/>
            <person name="Shea T."/>
            <person name="Young S.K."/>
            <person name="Zeng Q."/>
            <person name="Koehrsen M."/>
            <person name="Haas B."/>
            <person name="Borodovsky M."/>
            <person name="Guigo R."/>
            <person name="Alvarado L."/>
            <person name="Berlin A."/>
            <person name="Borenstein D."/>
            <person name="Chen Z."/>
            <person name="Engels R."/>
            <person name="Freedman E."/>
            <person name="Gellesch M."/>
            <person name="Goldberg J."/>
            <person name="Griggs A."/>
            <person name="Gujja S."/>
            <person name="Heiman D."/>
            <person name="Hepburn T."/>
            <person name="Howarth C."/>
            <person name="Jen D."/>
            <person name="Larson L."/>
            <person name="Lewis B."/>
            <person name="Mehta T."/>
            <person name="Park D."/>
            <person name="Pearson M."/>
            <person name="Roberts A."/>
            <person name="Saif S."/>
            <person name="Shenoy N."/>
            <person name="Sisk P."/>
            <person name="Stolte C."/>
            <person name="Sykes S."/>
            <person name="Walk T."/>
            <person name="White J."/>
            <person name="Yandava C."/>
            <person name="Burger G."/>
            <person name="Gray M.W."/>
            <person name="Holland P.W.H."/>
            <person name="King N."/>
            <person name="Lang F.B.F."/>
            <person name="Roger A.J."/>
            <person name="Ruiz-Trillo I."/>
            <person name="Lander E."/>
            <person name="Nusbaum C."/>
        </authorList>
    </citation>
    <scope>NUCLEOTIDE SEQUENCE [LARGE SCALE GENOMIC DNA]</scope>
    <source>
        <strain evidence="8">ATCC 38327</strain>
    </source>
</reference>